<reference evidence="9" key="1">
    <citation type="journal article" date="2021" name="PeerJ">
        <title>Extensive microbial diversity within the chicken gut microbiome revealed by metagenomics and culture.</title>
        <authorList>
            <person name="Gilroy R."/>
            <person name="Ravi A."/>
            <person name="Getino M."/>
            <person name="Pursley I."/>
            <person name="Horton D.L."/>
            <person name="Alikhan N.F."/>
            <person name="Baker D."/>
            <person name="Gharbi K."/>
            <person name="Hall N."/>
            <person name="Watson M."/>
            <person name="Adriaenssens E.M."/>
            <person name="Foster-Nyarko E."/>
            <person name="Jarju S."/>
            <person name="Secka A."/>
            <person name="Antonio M."/>
            <person name="Oren A."/>
            <person name="Chaudhuri R.R."/>
            <person name="La Ragione R."/>
            <person name="Hildebrand F."/>
            <person name="Pallen M.J."/>
        </authorList>
    </citation>
    <scope>NUCLEOTIDE SEQUENCE</scope>
    <source>
        <strain evidence="9">ChiGjej4B4-18154</strain>
    </source>
</reference>
<dbReference type="PANTHER" id="PTHR43280">
    <property type="entry name" value="ARAC-FAMILY TRANSCRIPTIONAL REGULATOR"/>
    <property type="match status" value="1"/>
</dbReference>
<protein>
    <recommendedName>
        <fullName evidence="1">Stage 0 sporulation protein A homolog</fullName>
    </recommendedName>
</protein>
<evidence type="ECO:0000256" key="1">
    <source>
        <dbReference type="ARBA" id="ARBA00018672"/>
    </source>
</evidence>
<dbReference type="SUPFAM" id="SSF46689">
    <property type="entry name" value="Homeodomain-like"/>
    <property type="match status" value="2"/>
</dbReference>
<comment type="function">
    <text evidence="5">May play the central regulatory role in sporulation. It may be an element of the effector pathway responsible for the activation of sporulation genes in response to nutritional stress. Spo0A may act in concert with spo0H (a sigma factor) to control the expression of some genes that are critical to the sporulation process.</text>
</comment>
<dbReference type="InterPro" id="IPR001789">
    <property type="entry name" value="Sig_transdc_resp-reg_receiver"/>
</dbReference>
<name>A0A9D2E3Y1_9FIRM</name>
<comment type="caution">
    <text evidence="9">The sequence shown here is derived from an EMBL/GenBank/DDBJ whole genome shotgun (WGS) entry which is preliminary data.</text>
</comment>
<dbReference type="InterPro" id="IPR011006">
    <property type="entry name" value="CheY-like_superfamily"/>
</dbReference>
<dbReference type="SMART" id="SM00448">
    <property type="entry name" value="REC"/>
    <property type="match status" value="1"/>
</dbReference>
<proteinExistence type="predicted"/>
<evidence type="ECO:0000256" key="6">
    <source>
        <dbReference type="PROSITE-ProRule" id="PRU00169"/>
    </source>
</evidence>
<dbReference type="InterPro" id="IPR020449">
    <property type="entry name" value="Tscrpt_reg_AraC-type_HTH"/>
</dbReference>
<dbReference type="GO" id="GO:0043565">
    <property type="term" value="F:sequence-specific DNA binding"/>
    <property type="evidence" value="ECO:0007669"/>
    <property type="project" value="InterPro"/>
</dbReference>
<dbReference type="PROSITE" id="PS01124">
    <property type="entry name" value="HTH_ARAC_FAMILY_2"/>
    <property type="match status" value="1"/>
</dbReference>
<dbReference type="SMART" id="SM00342">
    <property type="entry name" value="HTH_ARAC"/>
    <property type="match status" value="1"/>
</dbReference>
<evidence type="ECO:0000313" key="10">
    <source>
        <dbReference type="Proteomes" id="UP000824035"/>
    </source>
</evidence>
<accession>A0A9D2E3Y1</accession>
<dbReference type="GO" id="GO:0003700">
    <property type="term" value="F:DNA-binding transcription factor activity"/>
    <property type="evidence" value="ECO:0007669"/>
    <property type="project" value="InterPro"/>
</dbReference>
<evidence type="ECO:0000313" key="9">
    <source>
        <dbReference type="EMBL" id="HIZ30361.1"/>
    </source>
</evidence>
<evidence type="ECO:0000256" key="2">
    <source>
        <dbReference type="ARBA" id="ARBA00023015"/>
    </source>
</evidence>
<dbReference type="AlphaFoldDB" id="A0A9D2E3Y1"/>
<sequence>MVVDDETPICEWLIYCVRRSSEEHEIHSAPNGEEAFALIQEYKPDVVFTDIRMPGMDGLELMRRVLEIYPFTVFAILTNYAEFSYAKQALSLGAREYFLKSELRASDIENFLSLVEKSKETITANKQQDVLPSGCIDLYNFYRDQEQPGYAESFWAKQGMDENVPYMMLCVPGGKSQEDWRRLVRLAQELRERSDEPMYAAVASEKEHEYIVLQTNGALRDQVQKMIGLLGASGGVGVSTAARLRQETPRTLRESACALSALFFDPSGETVYYEKLACRAALDREELRRQKREILGLLARRQYDETQKDLTAWFADMARPSAEDVTWGIDYSRRLVLAVEERYYHEVDKPPQEMAIQTSLAQCRDRCLDLIRRLKSLHGGRCSPSIETALKYIHQHYQESISMVGVAKLVYRSPEYFSRQFKEEVGENFSVYLTLYRLDRAKELLLQTDLRVNEIAERVGYTTPGYFSRLYRKYKGVTPEQERGSKI</sequence>
<reference evidence="9" key="2">
    <citation type="submission" date="2021-04" db="EMBL/GenBank/DDBJ databases">
        <authorList>
            <person name="Gilroy R."/>
        </authorList>
    </citation>
    <scope>NUCLEOTIDE SEQUENCE</scope>
    <source>
        <strain evidence="9">ChiGjej4B4-18154</strain>
    </source>
</reference>
<dbReference type="PROSITE" id="PS50110">
    <property type="entry name" value="RESPONSE_REGULATORY"/>
    <property type="match status" value="1"/>
</dbReference>
<dbReference type="GO" id="GO:0000160">
    <property type="term" value="P:phosphorelay signal transduction system"/>
    <property type="evidence" value="ECO:0007669"/>
    <property type="project" value="InterPro"/>
</dbReference>
<dbReference type="PANTHER" id="PTHR43280:SF28">
    <property type="entry name" value="HTH-TYPE TRANSCRIPTIONAL ACTIVATOR RHAS"/>
    <property type="match status" value="1"/>
</dbReference>
<dbReference type="PROSITE" id="PS00041">
    <property type="entry name" value="HTH_ARAC_FAMILY_1"/>
    <property type="match status" value="1"/>
</dbReference>
<evidence type="ECO:0000256" key="3">
    <source>
        <dbReference type="ARBA" id="ARBA00023125"/>
    </source>
</evidence>
<feature type="domain" description="HTH araC/xylS-type" evidence="7">
    <location>
        <begin position="387"/>
        <end position="485"/>
    </location>
</feature>
<evidence type="ECO:0000256" key="4">
    <source>
        <dbReference type="ARBA" id="ARBA00023163"/>
    </source>
</evidence>
<feature type="domain" description="Response regulatory" evidence="8">
    <location>
        <begin position="1"/>
        <end position="115"/>
    </location>
</feature>
<organism evidence="9 10">
    <name type="scientific">Candidatus Allofournierella merdipullorum</name>
    <dbReference type="NCBI Taxonomy" id="2838595"/>
    <lineage>
        <taxon>Bacteria</taxon>
        <taxon>Bacillati</taxon>
        <taxon>Bacillota</taxon>
        <taxon>Clostridia</taxon>
        <taxon>Eubacteriales</taxon>
        <taxon>Oscillospiraceae</taxon>
        <taxon>Allofournierella</taxon>
    </lineage>
</organism>
<dbReference type="SUPFAM" id="SSF52172">
    <property type="entry name" value="CheY-like"/>
    <property type="match status" value="1"/>
</dbReference>
<keyword evidence="2" id="KW-0805">Transcription regulation</keyword>
<keyword evidence="4" id="KW-0804">Transcription</keyword>
<dbReference type="InterPro" id="IPR018060">
    <property type="entry name" value="HTH_AraC"/>
</dbReference>
<feature type="modified residue" description="4-aspartylphosphate" evidence="6">
    <location>
        <position position="50"/>
    </location>
</feature>
<dbReference type="PRINTS" id="PR00032">
    <property type="entry name" value="HTHARAC"/>
</dbReference>
<dbReference type="Pfam" id="PF00072">
    <property type="entry name" value="Response_reg"/>
    <property type="match status" value="1"/>
</dbReference>
<gene>
    <name evidence="9" type="ORF">H9813_03885</name>
</gene>
<dbReference type="Proteomes" id="UP000824035">
    <property type="component" value="Unassembled WGS sequence"/>
</dbReference>
<dbReference type="InterPro" id="IPR009057">
    <property type="entry name" value="Homeodomain-like_sf"/>
</dbReference>
<dbReference type="EMBL" id="DXBV01000034">
    <property type="protein sequence ID" value="HIZ30361.1"/>
    <property type="molecule type" value="Genomic_DNA"/>
</dbReference>
<dbReference type="InterPro" id="IPR018062">
    <property type="entry name" value="HTH_AraC-typ_CS"/>
</dbReference>
<dbReference type="Pfam" id="PF12833">
    <property type="entry name" value="HTH_18"/>
    <property type="match status" value="1"/>
</dbReference>
<dbReference type="Gene3D" id="3.40.50.2300">
    <property type="match status" value="1"/>
</dbReference>
<evidence type="ECO:0000259" key="8">
    <source>
        <dbReference type="PROSITE" id="PS50110"/>
    </source>
</evidence>
<evidence type="ECO:0000256" key="5">
    <source>
        <dbReference type="ARBA" id="ARBA00024867"/>
    </source>
</evidence>
<evidence type="ECO:0000259" key="7">
    <source>
        <dbReference type="PROSITE" id="PS01124"/>
    </source>
</evidence>
<dbReference type="Gene3D" id="1.10.10.60">
    <property type="entry name" value="Homeodomain-like"/>
    <property type="match status" value="2"/>
</dbReference>
<keyword evidence="3" id="KW-0238">DNA-binding</keyword>
<dbReference type="CDD" id="cd17536">
    <property type="entry name" value="REC_YesN-like"/>
    <property type="match status" value="1"/>
</dbReference>
<keyword evidence="6" id="KW-0597">Phosphoprotein</keyword>